<dbReference type="Proteomes" id="UP000268093">
    <property type="component" value="Unassembled WGS sequence"/>
</dbReference>
<dbReference type="GO" id="GO:0016747">
    <property type="term" value="F:acyltransferase activity, transferring groups other than amino-acyl groups"/>
    <property type="evidence" value="ECO:0007669"/>
    <property type="project" value="InterPro"/>
</dbReference>
<proteinExistence type="predicted"/>
<evidence type="ECO:0000256" key="1">
    <source>
        <dbReference type="SAM" id="Phobius"/>
    </source>
</evidence>
<dbReference type="Pfam" id="PF00108">
    <property type="entry name" value="Thiolase_N"/>
    <property type="match status" value="1"/>
</dbReference>
<sequence>MATALQIELKVSILACLFSTRENNKHRNVKVEKTPGLMPVFQKDDTITVANASTINNGASALARPRSRAPIRLLNSPFLHLRLLFYTYIRLVGAYIHMALTLNGSEP</sequence>
<dbReference type="AlphaFoldDB" id="A0A432ZYL1"/>
<dbReference type="InterPro" id="IPR020616">
    <property type="entry name" value="Thiolase_N"/>
</dbReference>
<keyword evidence="1" id="KW-0472">Membrane</keyword>
<accession>A0A432ZYL1</accession>
<evidence type="ECO:0000313" key="3">
    <source>
        <dbReference type="EMBL" id="RUO95403.1"/>
    </source>
</evidence>
<gene>
    <name evidence="3" type="ORF">BC936DRAFT_144136</name>
</gene>
<feature type="transmembrane region" description="Helical" evidence="1">
    <location>
        <begin position="83"/>
        <end position="102"/>
    </location>
</feature>
<reference evidence="3 4" key="1">
    <citation type="journal article" date="2018" name="New Phytol.">
        <title>Phylogenomics of Endogonaceae and evolution of mycorrhizas within Mucoromycota.</title>
        <authorList>
            <person name="Chang Y."/>
            <person name="Desiro A."/>
            <person name="Na H."/>
            <person name="Sandor L."/>
            <person name="Lipzen A."/>
            <person name="Clum A."/>
            <person name="Barry K."/>
            <person name="Grigoriev I.V."/>
            <person name="Martin F.M."/>
            <person name="Stajich J.E."/>
            <person name="Smith M.E."/>
            <person name="Bonito G."/>
            <person name="Spatafora J.W."/>
        </authorList>
    </citation>
    <scope>NUCLEOTIDE SEQUENCE [LARGE SCALE GENOMIC DNA]</scope>
    <source>
        <strain evidence="3 4">GMNB39</strain>
    </source>
</reference>
<keyword evidence="1" id="KW-1133">Transmembrane helix</keyword>
<organism evidence="3 4">
    <name type="scientific">Jimgerdemannia flammicorona</name>
    <dbReference type="NCBI Taxonomy" id="994334"/>
    <lineage>
        <taxon>Eukaryota</taxon>
        <taxon>Fungi</taxon>
        <taxon>Fungi incertae sedis</taxon>
        <taxon>Mucoromycota</taxon>
        <taxon>Mucoromycotina</taxon>
        <taxon>Endogonomycetes</taxon>
        <taxon>Endogonales</taxon>
        <taxon>Endogonaceae</taxon>
        <taxon>Jimgerdemannia</taxon>
    </lineage>
</organism>
<comment type="caution">
    <text evidence="3">The sequence shown here is derived from an EMBL/GenBank/DDBJ whole genome shotgun (WGS) entry which is preliminary data.</text>
</comment>
<evidence type="ECO:0000313" key="4">
    <source>
        <dbReference type="Proteomes" id="UP000268093"/>
    </source>
</evidence>
<keyword evidence="4" id="KW-1185">Reference proteome</keyword>
<keyword evidence="1" id="KW-0812">Transmembrane</keyword>
<evidence type="ECO:0000259" key="2">
    <source>
        <dbReference type="Pfam" id="PF00108"/>
    </source>
</evidence>
<dbReference type="EMBL" id="RBNI01030502">
    <property type="protein sequence ID" value="RUO95403.1"/>
    <property type="molecule type" value="Genomic_DNA"/>
</dbReference>
<dbReference type="SUPFAM" id="SSF53901">
    <property type="entry name" value="Thiolase-like"/>
    <property type="match status" value="1"/>
</dbReference>
<dbReference type="InterPro" id="IPR016039">
    <property type="entry name" value="Thiolase-like"/>
</dbReference>
<dbReference type="Gene3D" id="3.40.47.10">
    <property type="match status" value="1"/>
</dbReference>
<protein>
    <recommendedName>
        <fullName evidence="2">Thiolase N-terminal domain-containing protein</fullName>
    </recommendedName>
</protein>
<feature type="domain" description="Thiolase N-terminal" evidence="2">
    <location>
        <begin position="20"/>
        <end position="62"/>
    </location>
</feature>
<name>A0A432ZYL1_9FUNG</name>